<keyword evidence="3" id="KW-1185">Reference proteome</keyword>
<evidence type="ECO:0000259" key="1">
    <source>
        <dbReference type="Pfam" id="PF17390"/>
    </source>
</evidence>
<dbReference type="RefSeq" id="WP_245780771.1">
    <property type="nucleotide sequence ID" value="NZ_FOTR01000004.1"/>
</dbReference>
<sequence>MEIKPSLGDLEWVEGSFPTPYGNLKVKHYKQKDGSIETSYEAPDEIEIII</sequence>
<dbReference type="STRING" id="334253.SAMN04487943_10451"/>
<feature type="domain" description="Alpha-L-rhamnosidase C-terminal" evidence="1">
    <location>
        <begin position="3"/>
        <end position="45"/>
    </location>
</feature>
<name>A0A1I4KN05_9BACI</name>
<evidence type="ECO:0000313" key="3">
    <source>
        <dbReference type="Proteomes" id="UP000198565"/>
    </source>
</evidence>
<dbReference type="Gene3D" id="2.60.420.10">
    <property type="entry name" value="Maltose phosphorylase, domain 3"/>
    <property type="match status" value="1"/>
</dbReference>
<dbReference type="Pfam" id="PF17390">
    <property type="entry name" value="Bac_rhamnosid_C"/>
    <property type="match status" value="1"/>
</dbReference>
<dbReference type="AlphaFoldDB" id="A0A1I4KN05"/>
<gene>
    <name evidence="2" type="ORF">SAMN04487943_10451</name>
</gene>
<reference evidence="3" key="1">
    <citation type="submission" date="2016-10" db="EMBL/GenBank/DDBJ databases">
        <authorList>
            <person name="Varghese N."/>
            <person name="Submissions S."/>
        </authorList>
    </citation>
    <scope>NUCLEOTIDE SEQUENCE [LARGE SCALE GENOMIC DNA]</scope>
    <source>
        <strain evidence="3">CGMCC 1.4250</strain>
    </source>
</reference>
<dbReference type="InterPro" id="IPR035398">
    <property type="entry name" value="Bac_rhamnosid_C"/>
</dbReference>
<evidence type="ECO:0000313" key="2">
    <source>
        <dbReference type="EMBL" id="SFL80144.1"/>
    </source>
</evidence>
<protein>
    <recommendedName>
        <fullName evidence="1">Alpha-L-rhamnosidase C-terminal domain-containing protein</fullName>
    </recommendedName>
</protein>
<proteinExistence type="predicted"/>
<dbReference type="Proteomes" id="UP000198565">
    <property type="component" value="Unassembled WGS sequence"/>
</dbReference>
<dbReference type="EMBL" id="FOTR01000004">
    <property type="protein sequence ID" value="SFL80144.1"/>
    <property type="molecule type" value="Genomic_DNA"/>
</dbReference>
<organism evidence="2 3">
    <name type="scientific">Gracilibacillus orientalis</name>
    <dbReference type="NCBI Taxonomy" id="334253"/>
    <lineage>
        <taxon>Bacteria</taxon>
        <taxon>Bacillati</taxon>
        <taxon>Bacillota</taxon>
        <taxon>Bacilli</taxon>
        <taxon>Bacillales</taxon>
        <taxon>Bacillaceae</taxon>
        <taxon>Gracilibacillus</taxon>
    </lineage>
</organism>
<accession>A0A1I4KN05</accession>